<dbReference type="Proteomes" id="UP000268329">
    <property type="component" value="Chromosome"/>
</dbReference>
<name>A0A3G2J9G0_9ACTN</name>
<gene>
    <name evidence="2" type="ORF">D9753_08395</name>
</gene>
<proteinExistence type="predicted"/>
<dbReference type="RefSeq" id="WP_121786437.1">
    <property type="nucleotide sequence ID" value="NZ_CP033073.1"/>
</dbReference>
<evidence type="ECO:0000256" key="1">
    <source>
        <dbReference type="SAM" id="MobiDB-lite"/>
    </source>
</evidence>
<accession>A0A3G2J9G0</accession>
<sequence>MTRSTTPGRTVSGARSTGGRTFRGEPSTAGTGRGLIPDTSGSGHPHDEEPWAGPRVRKTE</sequence>
<feature type="compositionally biased region" description="Polar residues" evidence="1">
    <location>
        <begin position="1"/>
        <end position="19"/>
    </location>
</feature>
<dbReference type="AlphaFoldDB" id="A0A3G2J9G0"/>
<organism evidence="2 3">
    <name type="scientific">Streptomyces dangxiongensis</name>
    <dbReference type="NCBI Taxonomy" id="1442032"/>
    <lineage>
        <taxon>Bacteria</taxon>
        <taxon>Bacillati</taxon>
        <taxon>Actinomycetota</taxon>
        <taxon>Actinomycetes</taxon>
        <taxon>Kitasatosporales</taxon>
        <taxon>Streptomycetaceae</taxon>
        <taxon>Streptomyces</taxon>
    </lineage>
</organism>
<reference evidence="2 3" key="1">
    <citation type="submission" date="2018-10" db="EMBL/GenBank/DDBJ databases">
        <title>The genome of Streptomyces dangxiongensis Z022.</title>
        <authorList>
            <person name="Zhang B."/>
        </authorList>
    </citation>
    <scope>NUCLEOTIDE SEQUENCE [LARGE SCALE GENOMIC DNA]</scope>
    <source>
        <strain evidence="2 3">Z022</strain>
    </source>
</reference>
<keyword evidence="3" id="KW-1185">Reference proteome</keyword>
<protein>
    <submittedName>
        <fullName evidence="2">Uncharacterized protein</fullName>
    </submittedName>
</protein>
<dbReference type="KEGG" id="sdd:D9753_08395"/>
<feature type="region of interest" description="Disordered" evidence="1">
    <location>
        <begin position="1"/>
        <end position="60"/>
    </location>
</feature>
<evidence type="ECO:0000313" key="3">
    <source>
        <dbReference type="Proteomes" id="UP000268329"/>
    </source>
</evidence>
<dbReference type="EMBL" id="CP033073">
    <property type="protein sequence ID" value="AYN38933.1"/>
    <property type="molecule type" value="Genomic_DNA"/>
</dbReference>
<evidence type="ECO:0000313" key="2">
    <source>
        <dbReference type="EMBL" id="AYN38933.1"/>
    </source>
</evidence>